<dbReference type="InterPro" id="IPR014752">
    <property type="entry name" value="Arrestin-like_C"/>
</dbReference>
<accession>A0A5N6UF10</accession>
<proteinExistence type="predicted"/>
<evidence type="ECO:0008006" key="3">
    <source>
        <dbReference type="Google" id="ProtNLM"/>
    </source>
</evidence>
<protein>
    <recommendedName>
        <fullName evidence="3">Bul1 C-terminal domain-containing protein</fullName>
    </recommendedName>
</protein>
<dbReference type="InterPro" id="IPR039634">
    <property type="entry name" value="Bul1-like"/>
</dbReference>
<organism evidence="1 2">
    <name type="scientific">Aspergillus tamarii</name>
    <dbReference type="NCBI Taxonomy" id="41984"/>
    <lineage>
        <taxon>Eukaryota</taxon>
        <taxon>Fungi</taxon>
        <taxon>Dikarya</taxon>
        <taxon>Ascomycota</taxon>
        <taxon>Pezizomycotina</taxon>
        <taxon>Eurotiomycetes</taxon>
        <taxon>Eurotiomycetidae</taxon>
        <taxon>Eurotiales</taxon>
        <taxon>Aspergillaceae</taxon>
        <taxon>Aspergillus</taxon>
        <taxon>Aspergillus subgen. Circumdati</taxon>
    </lineage>
</organism>
<dbReference type="AlphaFoldDB" id="A0A5N6UF10"/>
<dbReference type="Proteomes" id="UP000326950">
    <property type="component" value="Unassembled WGS sequence"/>
</dbReference>
<name>A0A5N6UF10_ASPTM</name>
<gene>
    <name evidence="1" type="ORF">BDV40DRAFT_308882</name>
</gene>
<reference evidence="1 2" key="1">
    <citation type="submission" date="2019-04" db="EMBL/GenBank/DDBJ databases">
        <title>Friends and foes A comparative genomics study of 23 Aspergillus species from section Flavi.</title>
        <authorList>
            <consortium name="DOE Joint Genome Institute"/>
            <person name="Kjaerbolling I."/>
            <person name="Vesth T."/>
            <person name="Frisvad J.C."/>
            <person name="Nybo J.L."/>
            <person name="Theobald S."/>
            <person name="Kildgaard S."/>
            <person name="Isbrandt T."/>
            <person name="Kuo A."/>
            <person name="Sato A."/>
            <person name="Lyhne E.K."/>
            <person name="Kogle M.E."/>
            <person name="Wiebenga A."/>
            <person name="Kun R.S."/>
            <person name="Lubbers R.J."/>
            <person name="Makela M.R."/>
            <person name="Barry K."/>
            <person name="Chovatia M."/>
            <person name="Clum A."/>
            <person name="Daum C."/>
            <person name="Haridas S."/>
            <person name="He G."/>
            <person name="LaButti K."/>
            <person name="Lipzen A."/>
            <person name="Mondo S."/>
            <person name="Riley R."/>
            <person name="Salamov A."/>
            <person name="Simmons B.A."/>
            <person name="Magnuson J.K."/>
            <person name="Henrissat B."/>
            <person name="Mortensen U.H."/>
            <person name="Larsen T.O."/>
            <person name="Devries R.P."/>
            <person name="Grigoriev I.V."/>
            <person name="Machida M."/>
            <person name="Baker S.E."/>
            <person name="Andersen M.R."/>
        </authorList>
    </citation>
    <scope>NUCLEOTIDE SEQUENCE [LARGE SCALE GENOMIC DNA]</scope>
    <source>
        <strain evidence="1 2">CBS 117626</strain>
    </source>
</reference>
<dbReference type="Gene3D" id="2.60.40.640">
    <property type="match status" value="1"/>
</dbReference>
<evidence type="ECO:0000313" key="2">
    <source>
        <dbReference type="Proteomes" id="UP000326950"/>
    </source>
</evidence>
<keyword evidence="2" id="KW-1185">Reference proteome</keyword>
<dbReference type="PANTHER" id="PTHR31904">
    <property type="entry name" value="BYPASS OF STOP CODON PROTEIN 5-RELATED"/>
    <property type="match status" value="1"/>
</dbReference>
<dbReference type="OrthoDB" id="2283785at2759"/>
<sequence length="410" mass="45301">MSKIPALLRSCYPNTRCSSSKASVAINIAGVEDKHPKVFSTLDKIEGVVTIVVAEKTAFDNIKITLEGISKVMTSGGINGPPLISTRQTFMKLHYPIEKSAYQPASILEPGWCYKFPFTFIVPEKLPLTPCDHKIDDAIIKNTHTKLPPSIFKETDTECFSIKYIIRVVIPRPFCGKDQPTKTLVNAVRPVKILPSGIIGDSSSLAINTLISEKRLKIRRGWRGKCTGRLVVLASPAGPIRPFFHQIDAADQANGSIKLDLRYSPVGTEPPPRLRKVYPRLKLVTSFHANPRREHPPFRQGKSSDLPGGNHVQSLVLRKFDIASAQWVKLKSPSTSISPPRQGCLADEETPYTISVVIPISLPKHDDFVPSFQSCFISRNYTLELILSYCTAKGAGGRAVRIEVPVEVIL</sequence>
<dbReference type="EMBL" id="ML738731">
    <property type="protein sequence ID" value="KAE8157209.1"/>
    <property type="molecule type" value="Genomic_DNA"/>
</dbReference>
<evidence type="ECO:0000313" key="1">
    <source>
        <dbReference type="EMBL" id="KAE8157209.1"/>
    </source>
</evidence>
<dbReference type="PANTHER" id="PTHR31904:SF1">
    <property type="entry name" value="BYPASS OF STOP CODON PROTEIN 5-RELATED"/>
    <property type="match status" value="1"/>
</dbReference>